<gene>
    <name evidence="1" type="ORF">SK069_15970</name>
</gene>
<evidence type="ECO:0000313" key="2">
    <source>
        <dbReference type="Proteomes" id="UP001277761"/>
    </source>
</evidence>
<proteinExistence type="predicted"/>
<organism evidence="1 2">
    <name type="scientific">Patulibacter brassicae</name>
    <dbReference type="NCBI Taxonomy" id="1705717"/>
    <lineage>
        <taxon>Bacteria</taxon>
        <taxon>Bacillati</taxon>
        <taxon>Actinomycetota</taxon>
        <taxon>Thermoleophilia</taxon>
        <taxon>Solirubrobacterales</taxon>
        <taxon>Patulibacteraceae</taxon>
        <taxon>Patulibacter</taxon>
    </lineage>
</organism>
<dbReference type="EMBL" id="JAXAVX010000010">
    <property type="protein sequence ID" value="MDX8153097.1"/>
    <property type="molecule type" value="Genomic_DNA"/>
</dbReference>
<evidence type="ECO:0008006" key="3">
    <source>
        <dbReference type="Google" id="ProtNLM"/>
    </source>
</evidence>
<protein>
    <recommendedName>
        <fullName evidence="3">Integration host factor</fullName>
    </recommendedName>
</protein>
<dbReference type="Proteomes" id="UP001277761">
    <property type="component" value="Unassembled WGS sequence"/>
</dbReference>
<dbReference type="Gene3D" id="1.10.8.50">
    <property type="match status" value="1"/>
</dbReference>
<name>A0ABU4VMM8_9ACTN</name>
<accession>A0ABU4VMM8</accession>
<dbReference type="RefSeq" id="WP_319955249.1">
    <property type="nucleotide sequence ID" value="NZ_JAXAVX010000010.1"/>
</dbReference>
<reference evidence="1 2" key="1">
    <citation type="submission" date="2023-11" db="EMBL/GenBank/DDBJ databases">
        <authorList>
            <person name="Xu M."/>
            <person name="Jiang T."/>
        </authorList>
    </citation>
    <scope>NUCLEOTIDE SEQUENCE [LARGE SCALE GENOMIC DNA]</scope>
    <source>
        <strain evidence="1 2">SD</strain>
    </source>
</reference>
<comment type="caution">
    <text evidence="1">The sequence shown here is derived from an EMBL/GenBank/DDBJ whole genome shotgun (WGS) entry which is preliminary data.</text>
</comment>
<keyword evidence="2" id="KW-1185">Reference proteome</keyword>
<evidence type="ECO:0000313" key="1">
    <source>
        <dbReference type="EMBL" id="MDX8153097.1"/>
    </source>
</evidence>
<sequence length="132" mass="14469">MPVPVPSPVHATPLGYPPCAATAVHPQPSLAAVDRERRAQRAAALRRANEVRSARAAVKREVQEGALSVVEVLRRCPKGAETLPVGELLSAQHRWGDARTLRVLRRIPIPETKAISRLTTRQRLALIEALTR</sequence>